<sequence>MFLKSQLINDKVSILLNALSEYQIDLERGNYDTLNAYSHKWEAEVVWGALSESINGVSKNLLLSTQEVAHFSSQLRKEHLIRFALIAQFIAVLHLLPAEKRIKPEDELNYLNKNSKIALYVEAGMPGGCLIYFNAIVHSLLNTQSKLSALTQILISLEKNKEQFAFLSDLTMHVFVQHWLELFEQLEPEFKNNFMVSKEEHLQRASHCLSTEEAQKKLTIIEKYTLKILEKLHKG</sequence>
<dbReference type="Proteomes" id="UP000054820">
    <property type="component" value="Unassembled WGS sequence"/>
</dbReference>
<dbReference type="EMBL" id="LNYZ01000001">
    <property type="protein sequence ID" value="KTD81097.1"/>
    <property type="molecule type" value="Genomic_DNA"/>
</dbReference>
<evidence type="ECO:0000313" key="2">
    <source>
        <dbReference type="EMBL" id="STY23214.1"/>
    </source>
</evidence>
<dbReference type="Proteomes" id="UP000255110">
    <property type="component" value="Unassembled WGS sequence"/>
</dbReference>
<name>A0A378L919_9GAMM</name>
<dbReference type="EMBL" id="UGOY01000001">
    <property type="protein sequence ID" value="STY23214.1"/>
    <property type="molecule type" value="Genomic_DNA"/>
</dbReference>
<accession>A0A378L919</accession>
<reference evidence="1 3" key="1">
    <citation type="submission" date="2015-11" db="EMBL/GenBank/DDBJ databases">
        <title>Genomic analysis of 38 Legionella species identifies large and diverse effector repertoires.</title>
        <authorList>
            <person name="Burstein D."/>
            <person name="Amaro F."/>
            <person name="Zusman T."/>
            <person name="Lifshitz Z."/>
            <person name="Cohen O."/>
            <person name="Gilbert J.A."/>
            <person name="Pupko T."/>
            <person name="Shuman H.A."/>
            <person name="Segal G."/>
        </authorList>
    </citation>
    <scope>NUCLEOTIDE SEQUENCE [LARGE SCALE GENOMIC DNA]</scope>
    <source>
        <strain evidence="1 3">SC-18-C9</strain>
    </source>
</reference>
<organism evidence="2 4">
    <name type="scientific">Legionella steigerwaltii</name>
    <dbReference type="NCBI Taxonomy" id="460"/>
    <lineage>
        <taxon>Bacteria</taxon>
        <taxon>Pseudomonadati</taxon>
        <taxon>Pseudomonadota</taxon>
        <taxon>Gammaproteobacteria</taxon>
        <taxon>Legionellales</taxon>
        <taxon>Legionellaceae</taxon>
        <taxon>Legionella</taxon>
    </lineage>
</organism>
<dbReference type="STRING" id="460.Lstg_0324"/>
<dbReference type="AlphaFoldDB" id="A0A378L919"/>
<keyword evidence="3" id="KW-1185">Reference proteome</keyword>
<evidence type="ECO:0000313" key="3">
    <source>
        <dbReference type="Proteomes" id="UP000054820"/>
    </source>
</evidence>
<proteinExistence type="predicted"/>
<protein>
    <submittedName>
        <fullName evidence="2">Uncharacterized protein</fullName>
    </submittedName>
</protein>
<evidence type="ECO:0000313" key="4">
    <source>
        <dbReference type="Proteomes" id="UP000255110"/>
    </source>
</evidence>
<reference evidence="2 4" key="2">
    <citation type="submission" date="2018-06" db="EMBL/GenBank/DDBJ databases">
        <authorList>
            <consortium name="Pathogen Informatics"/>
            <person name="Doyle S."/>
        </authorList>
    </citation>
    <scope>NUCLEOTIDE SEQUENCE [LARGE SCALE GENOMIC DNA]</scope>
    <source>
        <strain evidence="2 4">NCTC11991</strain>
    </source>
</reference>
<evidence type="ECO:0000313" key="1">
    <source>
        <dbReference type="EMBL" id="KTD81097.1"/>
    </source>
</evidence>
<gene>
    <name evidence="1" type="ORF">Lstg_0324</name>
    <name evidence="2" type="ORF">NCTC11991_01818</name>
</gene>